<feature type="compositionally biased region" description="Basic and acidic residues" evidence="1">
    <location>
        <begin position="41"/>
        <end position="98"/>
    </location>
</feature>
<keyword evidence="3" id="KW-1185">Reference proteome</keyword>
<name>A0A8T0BJW3_SILME</name>
<accession>A0A8T0BJW3</accession>
<comment type="caution">
    <text evidence="2">The sequence shown here is derived from an EMBL/GenBank/DDBJ whole genome shotgun (WGS) entry which is preliminary data.</text>
</comment>
<feature type="compositionally biased region" description="Polar residues" evidence="1">
    <location>
        <begin position="30"/>
        <end position="39"/>
    </location>
</feature>
<protein>
    <submittedName>
        <fullName evidence="2">Uncharacterized protein</fullName>
    </submittedName>
</protein>
<evidence type="ECO:0000313" key="2">
    <source>
        <dbReference type="EMBL" id="KAF7705670.1"/>
    </source>
</evidence>
<evidence type="ECO:0000256" key="1">
    <source>
        <dbReference type="SAM" id="MobiDB-lite"/>
    </source>
</evidence>
<dbReference type="EMBL" id="JABFDY010000007">
    <property type="protein sequence ID" value="KAF7705670.1"/>
    <property type="molecule type" value="Genomic_DNA"/>
</dbReference>
<proteinExistence type="predicted"/>
<dbReference type="AlphaFoldDB" id="A0A8T0BJW3"/>
<feature type="region of interest" description="Disordered" evidence="1">
    <location>
        <begin position="30"/>
        <end position="101"/>
    </location>
</feature>
<feature type="region of interest" description="Disordered" evidence="1">
    <location>
        <begin position="252"/>
        <end position="283"/>
    </location>
</feature>
<reference evidence="2" key="1">
    <citation type="submission" date="2020-08" db="EMBL/GenBank/DDBJ databases">
        <title>Chromosome-level assembly of Southern catfish (Silurus meridionalis) provides insights into visual adaptation to the nocturnal and benthic lifestyles.</title>
        <authorList>
            <person name="Zhang Y."/>
            <person name="Wang D."/>
            <person name="Peng Z."/>
        </authorList>
    </citation>
    <scope>NUCLEOTIDE SEQUENCE</scope>
    <source>
        <strain evidence="2">SWU-2019-XX</strain>
        <tissue evidence="2">Muscle</tissue>
    </source>
</reference>
<organism evidence="2 3">
    <name type="scientific">Silurus meridionalis</name>
    <name type="common">Southern catfish</name>
    <name type="synonym">Silurus soldatovi meridionalis</name>
    <dbReference type="NCBI Taxonomy" id="175797"/>
    <lineage>
        <taxon>Eukaryota</taxon>
        <taxon>Metazoa</taxon>
        <taxon>Chordata</taxon>
        <taxon>Craniata</taxon>
        <taxon>Vertebrata</taxon>
        <taxon>Euteleostomi</taxon>
        <taxon>Actinopterygii</taxon>
        <taxon>Neopterygii</taxon>
        <taxon>Teleostei</taxon>
        <taxon>Ostariophysi</taxon>
        <taxon>Siluriformes</taxon>
        <taxon>Siluridae</taxon>
        <taxon>Silurus</taxon>
    </lineage>
</organism>
<dbReference type="Proteomes" id="UP000606274">
    <property type="component" value="Unassembled WGS sequence"/>
</dbReference>
<evidence type="ECO:0000313" key="3">
    <source>
        <dbReference type="Proteomes" id="UP000606274"/>
    </source>
</evidence>
<feature type="non-terminal residue" evidence="2">
    <location>
        <position position="1"/>
    </location>
</feature>
<sequence>GLRCGDWAGRSMIDITPDVCLLSKKHVQNSDVQRENVSSLDYDHQSGKGLYPDHKPGEGSDTDHETGECLDRNHDTGEELDPNHDTGEDSDPDHDTVQHRQRNKALSVVRLWVNNQQDIVLRRPSGKGVRAETLEVFKLFYHGVDGKRNGVGGILKEEYSKSVVEVKRVSDRVMNVKLEVEGMMINVISAYAPQVGCEMKEKKNSEEVYGCGEGRHAGCLQVSKPLSRMPMLGLRYSGFLFSLVYQRKEGSREDRRAHASGFRSAEQRVLTGTAAPSSPREGFHTAGGYNFHRNRTAVWDVQGFY</sequence>
<gene>
    <name evidence="2" type="ORF">HF521_020956</name>
</gene>